<evidence type="ECO:0000313" key="1">
    <source>
        <dbReference type="EMBL" id="KAI4302991.1"/>
    </source>
</evidence>
<dbReference type="EMBL" id="CM042891">
    <property type="protein sequence ID" value="KAI4302991.1"/>
    <property type="molecule type" value="Genomic_DNA"/>
</dbReference>
<name>A0ACB9L146_9MYRT</name>
<gene>
    <name evidence="1" type="ORF">MLD38_038673</name>
</gene>
<comment type="caution">
    <text evidence="1">The sequence shown here is derived from an EMBL/GenBank/DDBJ whole genome shotgun (WGS) entry which is preliminary data.</text>
</comment>
<keyword evidence="2" id="KW-1185">Reference proteome</keyword>
<dbReference type="Proteomes" id="UP001057402">
    <property type="component" value="Chromosome 12"/>
</dbReference>
<organism evidence="1 2">
    <name type="scientific">Melastoma candidum</name>
    <dbReference type="NCBI Taxonomy" id="119954"/>
    <lineage>
        <taxon>Eukaryota</taxon>
        <taxon>Viridiplantae</taxon>
        <taxon>Streptophyta</taxon>
        <taxon>Embryophyta</taxon>
        <taxon>Tracheophyta</taxon>
        <taxon>Spermatophyta</taxon>
        <taxon>Magnoliopsida</taxon>
        <taxon>eudicotyledons</taxon>
        <taxon>Gunneridae</taxon>
        <taxon>Pentapetalae</taxon>
        <taxon>rosids</taxon>
        <taxon>malvids</taxon>
        <taxon>Myrtales</taxon>
        <taxon>Melastomataceae</taxon>
        <taxon>Melastomatoideae</taxon>
        <taxon>Melastomateae</taxon>
        <taxon>Melastoma</taxon>
    </lineage>
</organism>
<accession>A0ACB9L146</accession>
<sequence length="410" mass="46125">MGKASKWLISFLSGKKEREKRSDGTPLHPEGTLVPAVVFPLTTTKVKRGWSFGKSAGKVILRAHKPSRSLDSLESGQLVGRAKVVESPVPLVVRGRDTTVAVAPKDERKAAATKIQAAFRSHLARKALSALKSLVKIQALVRGFLVRKQTTAAMRSMHALMNIQVRARAHRVLMADHLNIALSEHLLAHRKSSVELDHRKLYKERLETLLDETSQVSKSKSSHFINPKVERIGQSITTYYSGDLSFVKQEQKYKEFIYSSAQSTPKNFSSVSKGKSSRAPASSTKQKTDYVTMESQDYPTTPRYMVNTESSRAKTRSQSEPKQRPDTSFKHKSKQNKSIDGTDISVDTEMQEFISRAKFVTPESREPWVLKLYRSRKALEKSEHDSTSTTTTQSNHSRSIFGYEPHLTMY</sequence>
<evidence type="ECO:0000313" key="2">
    <source>
        <dbReference type="Proteomes" id="UP001057402"/>
    </source>
</evidence>
<protein>
    <submittedName>
        <fullName evidence="1">Uncharacterized protein</fullName>
    </submittedName>
</protein>
<proteinExistence type="predicted"/>
<reference evidence="2" key="1">
    <citation type="journal article" date="2023" name="Front. Plant Sci.">
        <title>Chromosomal-level genome assembly of Melastoma candidum provides insights into trichome evolution.</title>
        <authorList>
            <person name="Zhong Y."/>
            <person name="Wu W."/>
            <person name="Sun C."/>
            <person name="Zou P."/>
            <person name="Liu Y."/>
            <person name="Dai S."/>
            <person name="Zhou R."/>
        </authorList>
    </citation>
    <scope>NUCLEOTIDE SEQUENCE [LARGE SCALE GENOMIC DNA]</scope>
</reference>